<organism evidence="4 5">
    <name type="scientific">Arcanobacterium haemolyticum (strain ATCC 9345 / DSM 20595 / CCM 5947 / CCUG 17215 / LMG 16163 / NBRC 15585 / NCTC 8452 / 11018)</name>
    <dbReference type="NCBI Taxonomy" id="644284"/>
    <lineage>
        <taxon>Bacteria</taxon>
        <taxon>Bacillati</taxon>
        <taxon>Actinomycetota</taxon>
        <taxon>Actinomycetes</taxon>
        <taxon>Actinomycetales</taxon>
        <taxon>Actinomycetaceae</taxon>
        <taxon>Arcanobacterium</taxon>
    </lineage>
</organism>
<dbReference type="PRINTS" id="PR00111">
    <property type="entry name" value="ABHYDROLASE"/>
</dbReference>
<dbReference type="Proteomes" id="UP000000376">
    <property type="component" value="Chromosome"/>
</dbReference>
<accession>D7BLC0</accession>
<reference evidence="4 5" key="1">
    <citation type="journal article" date="2010" name="Stand. Genomic Sci.">
        <title>Complete genome sequence of Arcanobacterium haemolyticum type strain (11018).</title>
        <authorList>
            <person name="Yasawong M."/>
            <person name="Teshima H."/>
            <person name="Lapidus A."/>
            <person name="Nolan M."/>
            <person name="Lucas S."/>
            <person name="Glavina Del Rio T."/>
            <person name="Tice H."/>
            <person name="Cheng J."/>
            <person name="Bruce D."/>
            <person name="Detter C."/>
            <person name="Tapia R."/>
            <person name="Han C."/>
            <person name="Goodwin L."/>
            <person name="Pitluck S."/>
            <person name="Liolios K."/>
            <person name="Ivanova N."/>
            <person name="Mavromatis K."/>
            <person name="Mikhailova N."/>
            <person name="Pati A."/>
            <person name="Chen A."/>
            <person name="Palaniappan K."/>
            <person name="Land M."/>
            <person name="Hauser L."/>
            <person name="Chang Y."/>
            <person name="Jeffries C."/>
            <person name="Rohde M."/>
            <person name="Sikorski J."/>
            <person name="Pukall R."/>
            <person name="Goker M."/>
            <person name="Woyke T."/>
            <person name="Bristow J."/>
            <person name="Eisen J."/>
            <person name="Markowitz V."/>
            <person name="Hugenholtz P."/>
            <person name="Kyrpides N."/>
            <person name="Klenk H."/>
        </authorList>
    </citation>
    <scope>NUCLEOTIDE SEQUENCE [LARGE SCALE GENOMIC DNA]</scope>
    <source>
        <strain evidence="5">ATCC 9345 / DSM 20595 / CCUG 17215 / LMG 16163 / NBRC 15585 / NCTC 8452 / 11018</strain>
    </source>
</reference>
<evidence type="ECO:0000256" key="1">
    <source>
        <dbReference type="ARBA" id="ARBA00022801"/>
    </source>
</evidence>
<keyword evidence="5" id="KW-1185">Reference proteome</keyword>
<feature type="domain" description="Alpha/beta hydrolase fold-3" evidence="2">
    <location>
        <begin position="344"/>
        <end position="536"/>
    </location>
</feature>
<dbReference type="HOGENOM" id="CLU_012494_21_0_11"/>
<dbReference type="InterPro" id="IPR000073">
    <property type="entry name" value="AB_hydrolase_1"/>
</dbReference>
<dbReference type="Pfam" id="PF12146">
    <property type="entry name" value="Hydrolase_4"/>
    <property type="match status" value="1"/>
</dbReference>
<dbReference type="KEGG" id="ahe:Arch_1769"/>
<evidence type="ECO:0000259" key="2">
    <source>
        <dbReference type="Pfam" id="PF07859"/>
    </source>
</evidence>
<dbReference type="GO" id="GO:0016787">
    <property type="term" value="F:hydrolase activity"/>
    <property type="evidence" value="ECO:0007669"/>
    <property type="project" value="UniProtKB-KW"/>
</dbReference>
<feature type="domain" description="Serine aminopeptidase S33" evidence="3">
    <location>
        <begin position="25"/>
        <end position="251"/>
    </location>
</feature>
<dbReference type="InterPro" id="IPR029058">
    <property type="entry name" value="AB_hydrolase_fold"/>
</dbReference>
<dbReference type="STRING" id="644284.Arch_1769"/>
<dbReference type="SUPFAM" id="SSF53474">
    <property type="entry name" value="alpha/beta-Hydrolases"/>
    <property type="match status" value="2"/>
</dbReference>
<keyword evidence="1 4" id="KW-0378">Hydrolase</keyword>
<protein>
    <submittedName>
        <fullName evidence="4">Alpha/beta hydrolase fold-3 domain protein</fullName>
    </submittedName>
</protein>
<dbReference type="InterPro" id="IPR013094">
    <property type="entry name" value="AB_hydrolase_3"/>
</dbReference>
<name>D7BLC0_ARCHD</name>
<dbReference type="InterPro" id="IPR022742">
    <property type="entry name" value="Hydrolase_4"/>
</dbReference>
<dbReference type="Gene3D" id="3.40.50.1820">
    <property type="entry name" value="alpha/beta hydrolase"/>
    <property type="match status" value="2"/>
</dbReference>
<evidence type="ECO:0000313" key="4">
    <source>
        <dbReference type="EMBL" id="ADH93450.1"/>
    </source>
</evidence>
<gene>
    <name evidence="4" type="ordered locus">Arch_1769</name>
</gene>
<proteinExistence type="predicted"/>
<evidence type="ECO:0000313" key="5">
    <source>
        <dbReference type="Proteomes" id="UP000000376"/>
    </source>
</evidence>
<dbReference type="eggNOG" id="COG2267">
    <property type="taxonomic scope" value="Bacteria"/>
</dbReference>
<evidence type="ECO:0000259" key="3">
    <source>
        <dbReference type="Pfam" id="PF12146"/>
    </source>
</evidence>
<dbReference type="PANTHER" id="PTHR48081:SF8">
    <property type="entry name" value="ALPHA_BETA HYDROLASE FOLD-3 DOMAIN-CONTAINING PROTEIN-RELATED"/>
    <property type="match status" value="1"/>
</dbReference>
<dbReference type="AlphaFoldDB" id="D7BLC0"/>
<dbReference type="EMBL" id="CP002045">
    <property type="protein sequence ID" value="ADH93450.1"/>
    <property type="molecule type" value="Genomic_DNA"/>
</dbReference>
<dbReference type="eggNOG" id="COG0657">
    <property type="taxonomic scope" value="Bacteria"/>
</dbReference>
<dbReference type="Pfam" id="PF07859">
    <property type="entry name" value="Abhydrolase_3"/>
    <property type="match status" value="1"/>
</dbReference>
<sequence length="564" mass="61292">MYPRVIKRSKGATVKLSYSQSGTQVIGTIVAFHGVTDNAASLADLANHYGHEWRVVLVDSLGHGLSEHFTEEELADPYRAAYRAAETVTEHIAASAVGGKVALIGHSMGGAIAAELAASHPEYVEAAVLEDPALLTPELDRMYRGDAPNLVAGQQRVRALVGEAIIDLQSTYKNWSPQEYAGWAQGKTQVDLAFAATGVVGTTDVSLLDQITVPTVLLSGDGADVLFDDERFAAITNPHVEAIRVPNATHTVRRDQSEVFYRVVDQFLERIVAQRRIVEPFIRPDMREVIATAPPQDTWDITGIRERTAQTLLDIITEPDTTTIKLTHCEARVIGDNVSPGVVVLSLHGGGYVAGHPSFDDDRHRDLARDLGAVIVSPDYRLAPEHAYPAAVDDALETLIYCAKTWPDADIVVYGDSAGSGIGAQLFAANIPEDVRARVRCFVALEPCLKPGMATESWNTFRDGPVWHAEASRHAWAHYLREGRPYHVAEPAHMPPTLVIVNSVDPLRDEAIDWARTLVDGGVHTELHMIAGSVHGGLSIPGSAVWKQNRHLISTFCADVAQPQ</sequence>
<dbReference type="PANTHER" id="PTHR48081">
    <property type="entry name" value="AB HYDROLASE SUPERFAMILY PROTEIN C4A8.06C"/>
    <property type="match status" value="1"/>
</dbReference>
<dbReference type="InterPro" id="IPR050300">
    <property type="entry name" value="GDXG_lipolytic_enzyme"/>
</dbReference>